<accession>A0ABV8L793</accession>
<gene>
    <name evidence="2" type="ORF">ACFOW8_15485</name>
</gene>
<evidence type="ECO:0000256" key="1">
    <source>
        <dbReference type="SAM" id="SignalP"/>
    </source>
</evidence>
<feature type="chain" id="PRO_5046595346" description="DUF5642 domain-containing protein" evidence="1">
    <location>
        <begin position="23"/>
        <end position="315"/>
    </location>
</feature>
<protein>
    <recommendedName>
        <fullName evidence="4">DUF5642 domain-containing protein</fullName>
    </recommendedName>
</protein>
<feature type="signal peptide" evidence="1">
    <location>
        <begin position="1"/>
        <end position="22"/>
    </location>
</feature>
<keyword evidence="3" id="KW-1185">Reference proteome</keyword>
<dbReference type="RefSeq" id="WP_378551320.1">
    <property type="nucleotide sequence ID" value="NZ_JBHSBA010000007.1"/>
</dbReference>
<reference evidence="3" key="1">
    <citation type="journal article" date="2019" name="Int. J. Syst. Evol. Microbiol.">
        <title>The Global Catalogue of Microorganisms (GCM) 10K type strain sequencing project: providing services to taxonomists for standard genome sequencing and annotation.</title>
        <authorList>
            <consortium name="The Broad Institute Genomics Platform"/>
            <consortium name="The Broad Institute Genome Sequencing Center for Infectious Disease"/>
            <person name="Wu L."/>
            <person name="Ma J."/>
        </authorList>
    </citation>
    <scope>NUCLEOTIDE SEQUENCE [LARGE SCALE GENOMIC DNA]</scope>
    <source>
        <strain evidence="3">CGMCC 4.7204</strain>
    </source>
</reference>
<organism evidence="2 3">
    <name type="scientific">Nocardia rhizosphaerae</name>
    <dbReference type="NCBI Taxonomy" id="1691571"/>
    <lineage>
        <taxon>Bacteria</taxon>
        <taxon>Bacillati</taxon>
        <taxon>Actinomycetota</taxon>
        <taxon>Actinomycetes</taxon>
        <taxon>Mycobacteriales</taxon>
        <taxon>Nocardiaceae</taxon>
        <taxon>Nocardia</taxon>
    </lineage>
</organism>
<evidence type="ECO:0008006" key="4">
    <source>
        <dbReference type="Google" id="ProtNLM"/>
    </source>
</evidence>
<comment type="caution">
    <text evidence="2">The sequence shown here is derived from an EMBL/GenBank/DDBJ whole genome shotgun (WGS) entry which is preliminary data.</text>
</comment>
<proteinExistence type="predicted"/>
<dbReference type="EMBL" id="JBHSBA010000007">
    <property type="protein sequence ID" value="MFC4126338.1"/>
    <property type="molecule type" value="Genomic_DNA"/>
</dbReference>
<dbReference type="PROSITE" id="PS51257">
    <property type="entry name" value="PROKAR_LIPOPROTEIN"/>
    <property type="match status" value="1"/>
</dbReference>
<dbReference type="Proteomes" id="UP001595767">
    <property type="component" value="Unassembled WGS sequence"/>
</dbReference>
<name>A0ABV8L793_9NOCA</name>
<evidence type="ECO:0000313" key="3">
    <source>
        <dbReference type="Proteomes" id="UP001595767"/>
    </source>
</evidence>
<evidence type="ECO:0000313" key="2">
    <source>
        <dbReference type="EMBL" id="MFC4126338.1"/>
    </source>
</evidence>
<keyword evidence="1" id="KW-0732">Signal</keyword>
<sequence length="315" mass="32990">MRRALPFVAVALALSACQSAPASDSMPRGGFWSTEAVSDQDRITVVRKVRTLDVCALMPRVALGALGKVRDIENVHPNRCRLDIAVDGHLTGIDATWSTGVMFSGEPPMDAPVRELTMGDVRVLLDEEPRTSDDPQVRGSCQAWARFASGADLSLSVRAPGDACATAESLLRIALVEWRAEPPQGTSPDSDNTVITGGDPCAVAPLLGVRVPAADQGITTCRLTVDGQQAIVTYDYNVAATITDDTPAFTVEDRQVYRFDGGGPSGIATLSAVVGPNMAPGQADAMLGPRVPTVSVTAGSAVAEQVMRAALPLVP</sequence>